<feature type="domain" description="Glucose-methanol-choline oxidoreductase N-terminal" evidence="6">
    <location>
        <begin position="129"/>
        <end position="152"/>
    </location>
</feature>
<sequence>MVNMWYSWKSVVLPILLTFLPYFLWIMNTSTEFGHSIKTNYFSNESETVDFDYIVVGAGSAGCVLAHRLSQNNLVLLIEAGGDPLAIQNIPGGALFMVNIPEWDWSYTTVTQSHAAFGMQDQKLKWPRGKSVGGSSNLNYMFYLRGNPLDYDNWARITNDDKWTFENVLKYFKKSISYKGKFAANVKHYGESAYGNMDVESRPYSPLKTEFIEAGKEMGYDEIDANANQRSGFGDIEANIRNGARWGTYSAYIKPILDRGNLIISKYSQATKIQIDNNGNAVGVYYVQHGIRKYARAKKEIIISAGSVDSPKLLLLSGIGPRKHLESLGIKVKVESEQVGKNLQDHTAVFLMPNTINQQKSLMPFRDFTMSQLWNYMIYGTGVFTNPSAAGAQAFISSSIVNKTGVDWPDLQLYMFGSGHHETVVEDFARIQGFNATILRPILSPVIGRDGFYIVVTLVRPHGRGEILLSDKDPFSPPIINHQYLEHEKDVKILIEGMFD</sequence>
<dbReference type="Pfam" id="PF00732">
    <property type="entry name" value="GMC_oxred_N"/>
    <property type="match status" value="1"/>
</dbReference>
<evidence type="ECO:0000256" key="3">
    <source>
        <dbReference type="ARBA" id="ARBA00022630"/>
    </source>
</evidence>
<dbReference type="Gene3D" id="3.30.560.10">
    <property type="entry name" value="Glucose Oxidase, domain 3"/>
    <property type="match status" value="1"/>
</dbReference>
<keyword evidence="4 5" id="KW-0274">FAD</keyword>
<dbReference type="Gene3D" id="3.50.50.60">
    <property type="entry name" value="FAD/NAD(P)-binding domain"/>
    <property type="match status" value="1"/>
</dbReference>
<organism evidence="8 9">
    <name type="scientific">Orchesella dallaii</name>
    <dbReference type="NCBI Taxonomy" id="48710"/>
    <lineage>
        <taxon>Eukaryota</taxon>
        <taxon>Metazoa</taxon>
        <taxon>Ecdysozoa</taxon>
        <taxon>Arthropoda</taxon>
        <taxon>Hexapoda</taxon>
        <taxon>Collembola</taxon>
        <taxon>Entomobryomorpha</taxon>
        <taxon>Entomobryoidea</taxon>
        <taxon>Orchesellidae</taxon>
        <taxon>Orchesellinae</taxon>
        <taxon>Orchesella</taxon>
    </lineage>
</organism>
<dbReference type="PROSITE" id="PS00624">
    <property type="entry name" value="GMC_OXRED_2"/>
    <property type="match status" value="1"/>
</dbReference>
<evidence type="ECO:0000256" key="1">
    <source>
        <dbReference type="ARBA" id="ARBA00001974"/>
    </source>
</evidence>
<dbReference type="SUPFAM" id="SSF51905">
    <property type="entry name" value="FAD/NAD(P)-binding domain"/>
    <property type="match status" value="1"/>
</dbReference>
<dbReference type="PANTHER" id="PTHR11552">
    <property type="entry name" value="GLUCOSE-METHANOL-CHOLINE GMC OXIDOREDUCTASE"/>
    <property type="match status" value="1"/>
</dbReference>
<dbReference type="PIRSF" id="PIRSF000137">
    <property type="entry name" value="Alcohol_oxidase"/>
    <property type="match status" value="1"/>
</dbReference>
<feature type="domain" description="Glucose-methanol-choline oxidoreductase N-terminal" evidence="7">
    <location>
        <begin position="306"/>
        <end position="320"/>
    </location>
</feature>
<comment type="similarity">
    <text evidence="2 5">Belongs to the GMC oxidoreductase family.</text>
</comment>
<dbReference type="InterPro" id="IPR036188">
    <property type="entry name" value="FAD/NAD-bd_sf"/>
</dbReference>
<dbReference type="InterPro" id="IPR000172">
    <property type="entry name" value="GMC_OxRdtase_N"/>
</dbReference>
<dbReference type="SUPFAM" id="SSF54373">
    <property type="entry name" value="FAD-linked reductases, C-terminal domain"/>
    <property type="match status" value="1"/>
</dbReference>
<comment type="cofactor">
    <cofactor evidence="1">
        <name>FAD</name>
        <dbReference type="ChEBI" id="CHEBI:57692"/>
    </cofactor>
</comment>
<accession>A0ABP1Q0F4</accession>
<name>A0ABP1Q0F4_9HEXA</name>
<evidence type="ECO:0000259" key="7">
    <source>
        <dbReference type="PROSITE" id="PS00624"/>
    </source>
</evidence>
<evidence type="ECO:0000256" key="5">
    <source>
        <dbReference type="RuleBase" id="RU003968"/>
    </source>
</evidence>
<dbReference type="PROSITE" id="PS00623">
    <property type="entry name" value="GMC_OXRED_1"/>
    <property type="match status" value="1"/>
</dbReference>
<evidence type="ECO:0000256" key="2">
    <source>
        <dbReference type="ARBA" id="ARBA00010790"/>
    </source>
</evidence>
<keyword evidence="3 5" id="KW-0285">Flavoprotein</keyword>
<dbReference type="Proteomes" id="UP001642540">
    <property type="component" value="Unassembled WGS sequence"/>
</dbReference>
<reference evidence="8 9" key="1">
    <citation type="submission" date="2024-08" db="EMBL/GenBank/DDBJ databases">
        <authorList>
            <person name="Cucini C."/>
            <person name="Frati F."/>
        </authorList>
    </citation>
    <scope>NUCLEOTIDE SEQUENCE [LARGE SCALE GENOMIC DNA]</scope>
</reference>
<comment type="caution">
    <text evidence="8">The sequence shown here is derived from an EMBL/GenBank/DDBJ whole genome shotgun (WGS) entry which is preliminary data.</text>
</comment>
<gene>
    <name evidence="8" type="ORF">ODALV1_LOCUS5758</name>
</gene>
<evidence type="ECO:0000256" key="4">
    <source>
        <dbReference type="ARBA" id="ARBA00022827"/>
    </source>
</evidence>
<dbReference type="PANTHER" id="PTHR11552:SF147">
    <property type="entry name" value="CHOLINE DEHYDROGENASE, MITOCHONDRIAL"/>
    <property type="match status" value="1"/>
</dbReference>
<evidence type="ECO:0000313" key="8">
    <source>
        <dbReference type="EMBL" id="CAL8084320.1"/>
    </source>
</evidence>
<evidence type="ECO:0000313" key="9">
    <source>
        <dbReference type="Proteomes" id="UP001642540"/>
    </source>
</evidence>
<evidence type="ECO:0000259" key="6">
    <source>
        <dbReference type="PROSITE" id="PS00623"/>
    </source>
</evidence>
<dbReference type="EMBL" id="CAXLJM020000018">
    <property type="protein sequence ID" value="CAL8084320.1"/>
    <property type="molecule type" value="Genomic_DNA"/>
</dbReference>
<protein>
    <recommendedName>
        <fullName evidence="6 7">Glucose-methanol-choline oxidoreductase N-terminal domain-containing protein</fullName>
    </recommendedName>
</protein>
<keyword evidence="9" id="KW-1185">Reference proteome</keyword>
<dbReference type="InterPro" id="IPR012132">
    <property type="entry name" value="GMC_OxRdtase"/>
</dbReference>
<proteinExistence type="inferred from homology"/>